<dbReference type="PROSITE" id="PS50532">
    <property type="entry name" value="HTH_IS408"/>
    <property type="match status" value="1"/>
</dbReference>
<dbReference type="KEGG" id="scu:SCE1572_24980"/>
<evidence type="ECO:0000313" key="5">
    <source>
        <dbReference type="EMBL" id="AGP37459.1"/>
    </source>
</evidence>
<protein>
    <submittedName>
        <fullName evidence="6">ISPsy14, transposase IstA</fullName>
    </submittedName>
</protein>
<dbReference type="PATRIC" id="fig|1254432.3.peg.5671"/>
<dbReference type="InterPro" id="IPR036397">
    <property type="entry name" value="RNaseH_sf"/>
</dbReference>
<proteinExistence type="inferred from homology"/>
<dbReference type="EMBL" id="CP003969">
    <property type="protein sequence ID" value="AGP37459.1"/>
    <property type="molecule type" value="Genomic_DNA"/>
</dbReference>
<dbReference type="InterPro" id="IPR001584">
    <property type="entry name" value="Integrase_cat-core"/>
</dbReference>
<dbReference type="GO" id="GO:0003676">
    <property type="term" value="F:nucleic acid binding"/>
    <property type="evidence" value="ECO:0007669"/>
    <property type="project" value="InterPro"/>
</dbReference>
<feature type="domain" description="Integrase catalytic" evidence="4">
    <location>
        <begin position="143"/>
        <end position="338"/>
    </location>
</feature>
<evidence type="ECO:0000313" key="6">
    <source>
        <dbReference type="EMBL" id="AKI82203.1"/>
    </source>
</evidence>
<accession>S4XYC9</accession>
<feature type="compositionally biased region" description="Basic and acidic residues" evidence="2">
    <location>
        <begin position="511"/>
        <end position="550"/>
    </location>
</feature>
<dbReference type="InterPro" id="IPR012337">
    <property type="entry name" value="RNaseH-like_sf"/>
</dbReference>
<dbReference type="eggNOG" id="COG4584">
    <property type="taxonomic scope" value="Bacteria"/>
</dbReference>
<organism evidence="5 7">
    <name type="scientific">Sorangium cellulosum So0157-2</name>
    <dbReference type="NCBI Taxonomy" id="1254432"/>
    <lineage>
        <taxon>Bacteria</taxon>
        <taxon>Pseudomonadati</taxon>
        <taxon>Myxococcota</taxon>
        <taxon>Polyangia</taxon>
        <taxon>Polyangiales</taxon>
        <taxon>Polyangiaceae</taxon>
        <taxon>Sorangium</taxon>
    </lineage>
</organism>
<reference evidence="6" key="3">
    <citation type="submission" date="2015-05" db="EMBL/GenBank/DDBJ databases">
        <title>The biosynthetic gene cluster for the epothilones from Sorangium cellulosum So0157-2.</title>
        <authorList>
            <person name="Li Y.Z."/>
            <person name="Li Z.F."/>
            <person name="Xia Z.J."/>
            <person name="Zhao J.Y."/>
            <person name="Sun X."/>
            <person name="Zhao L."/>
            <person name="Hu W."/>
            <person name="Liu H."/>
            <person name="Wu Z.H."/>
            <person name="Liu W.F."/>
        </authorList>
    </citation>
    <scope>NUCLEOTIDE SEQUENCE</scope>
    <source>
        <strain evidence="6">So0157-2</strain>
    </source>
</reference>
<dbReference type="NCBIfam" id="NF033546">
    <property type="entry name" value="transpos_IS21"/>
    <property type="match status" value="1"/>
</dbReference>
<evidence type="ECO:0000256" key="2">
    <source>
        <dbReference type="SAM" id="MobiDB-lite"/>
    </source>
</evidence>
<dbReference type="STRING" id="1254432.SCE1572_24980"/>
<evidence type="ECO:0000256" key="1">
    <source>
        <dbReference type="ARBA" id="ARBA00009277"/>
    </source>
</evidence>
<feature type="domain" description="HTH IS408-type" evidence="3">
    <location>
        <begin position="13"/>
        <end position="94"/>
    </location>
</feature>
<reference evidence="6" key="1">
    <citation type="journal article" date="2013" name="Appl. Microbiol. Biotechnol.">
        <title>Characteristics and activity analysis of epothilone operon promoters from Sorangium cellulosum strains in Escherichia coli.</title>
        <authorList>
            <person name="Zhu L.P."/>
            <person name="Li Z.F."/>
            <person name="Sun X."/>
            <person name="Li S.G."/>
            <person name="Li Y.Z."/>
        </authorList>
    </citation>
    <scope>NUCLEOTIDE SEQUENCE</scope>
    <source>
        <strain evidence="6">So0157-2</strain>
    </source>
</reference>
<evidence type="ECO:0000259" key="4">
    <source>
        <dbReference type="PROSITE" id="PS50994"/>
    </source>
</evidence>
<sequence length="560" mass="62945">MGAMSERLSMRKVREILRLKFECKRSRAEIAAAACVGESTVSGYLARAEKAGLTWEVAREMTEAEIESRLFRDVGRNEPPARVPIDFSWVHRELSKPCVTLQTLWLEYREASAAQAPLRPYEYSRFCDLYAGWKKKLGVVLRQVHRAGEKVFIDYSGRKPHIVDRTTGEVTEVELFVAVLGASNYTYAEATRSQKLADFVGSTVRMLEYFGGVPEVIVPDQLRSAVSGPDRYEPDINPTYLEMARHYGVTVIPARPRKPRDKAKVEGGVLIAQRWILASLRHRTFFSLAELNEAIASLLERLNARPFQRLDGCRRTAFETIDKPVMRPLPARRYELADWKHAKVNIDYCVCYDDRLYSVPYTLVGARVEIRATASVVELFHDSVRVASHARSYGRKGSAVIVDEHRPRAHRDYGKWPPERVVAWAETIGPNVGELARAVMRHRTHPETGYRTCLGVIRLADKYGRDRVDAACARALRIGSPTAKSVTATLRNGLDRVPLVEPPPRGALAHENIRGAEYFDKEERSDLGRDDSEAGRDEAERDGGDAEREGGCAVSGAALH</sequence>
<dbReference type="GO" id="GO:0015074">
    <property type="term" value="P:DNA integration"/>
    <property type="evidence" value="ECO:0007669"/>
    <property type="project" value="InterPro"/>
</dbReference>
<dbReference type="InterPro" id="IPR054353">
    <property type="entry name" value="IstA-like_C"/>
</dbReference>
<dbReference type="HOGENOM" id="CLU_020626_11_0_7"/>
<dbReference type="InterPro" id="IPR017895">
    <property type="entry name" value="HTH_IS408/IS1162_type"/>
</dbReference>
<dbReference type="AlphaFoldDB" id="S4XYC9"/>
<dbReference type="Pfam" id="PF00665">
    <property type="entry name" value="rve"/>
    <property type="match status" value="1"/>
</dbReference>
<comment type="similarity">
    <text evidence="1">Belongs to the transposase IS21/IS408/IS1162 family.</text>
</comment>
<name>S4XYC9_SORCE</name>
<dbReference type="Gene3D" id="3.30.420.10">
    <property type="entry name" value="Ribonuclease H-like superfamily/Ribonuclease H"/>
    <property type="match status" value="1"/>
</dbReference>
<evidence type="ECO:0000259" key="3">
    <source>
        <dbReference type="PROSITE" id="PS50532"/>
    </source>
</evidence>
<gene>
    <name evidence="5" type="ORF">SCE1572_24980</name>
</gene>
<dbReference type="EMBL" id="EU414841">
    <property type="protein sequence ID" value="AKI82203.1"/>
    <property type="molecule type" value="Genomic_DNA"/>
</dbReference>
<dbReference type="PANTHER" id="PTHR35004">
    <property type="entry name" value="TRANSPOSASE RV3428C-RELATED"/>
    <property type="match status" value="1"/>
</dbReference>
<dbReference type="PROSITE" id="PS50994">
    <property type="entry name" value="INTEGRASE"/>
    <property type="match status" value="1"/>
</dbReference>
<reference evidence="5 7" key="2">
    <citation type="journal article" date="2013" name="Sci. Rep.">
        <title>Extraordinary expansion of a Sorangium cellulosum genome from an alkaline milieu.</title>
        <authorList>
            <person name="Han K."/>
            <person name="Li Z.F."/>
            <person name="Peng R."/>
            <person name="Zhu L.P."/>
            <person name="Zhou T."/>
            <person name="Wang L.G."/>
            <person name="Li S.G."/>
            <person name="Zhang X.B."/>
            <person name="Hu W."/>
            <person name="Wu Z.H."/>
            <person name="Qin N."/>
            <person name="Li Y.Z."/>
        </authorList>
    </citation>
    <scope>NUCLEOTIDE SEQUENCE [LARGE SCALE GENOMIC DNA]</scope>
    <source>
        <strain evidence="5 7">So0157-2</strain>
    </source>
</reference>
<dbReference type="Proteomes" id="UP000014803">
    <property type="component" value="Chromosome"/>
</dbReference>
<dbReference type="Pfam" id="PF22483">
    <property type="entry name" value="Mu-transpos_C_2"/>
    <property type="match status" value="1"/>
</dbReference>
<dbReference type="PANTHER" id="PTHR35004:SF8">
    <property type="entry name" value="TRANSPOSASE RV3428C-RELATED"/>
    <property type="match status" value="1"/>
</dbReference>
<dbReference type="SUPFAM" id="SSF53098">
    <property type="entry name" value="Ribonuclease H-like"/>
    <property type="match status" value="1"/>
</dbReference>
<feature type="region of interest" description="Disordered" evidence="2">
    <location>
        <begin position="497"/>
        <end position="560"/>
    </location>
</feature>
<evidence type="ECO:0000313" key="7">
    <source>
        <dbReference type="Proteomes" id="UP000014803"/>
    </source>
</evidence>